<protein>
    <submittedName>
        <fullName evidence="7">Sporulation and cell division protein SsgA</fullName>
    </submittedName>
</protein>
<keyword evidence="8" id="KW-1185">Reference proteome</keyword>
<comment type="subcellular location">
    <subcellularLocation>
        <location evidence="1">Cell septum</location>
    </subcellularLocation>
</comment>
<dbReference type="GO" id="GO:0030435">
    <property type="term" value="P:sporulation resulting in formation of a cellular spore"/>
    <property type="evidence" value="ECO:0007669"/>
    <property type="project" value="UniProtKB-KW"/>
</dbReference>
<evidence type="ECO:0000256" key="4">
    <source>
        <dbReference type="ARBA" id="ARBA00022969"/>
    </source>
</evidence>
<keyword evidence="6" id="KW-0131">Cell cycle</keyword>
<proteinExistence type="inferred from homology"/>
<dbReference type="GO" id="GO:0000917">
    <property type="term" value="P:division septum assembly"/>
    <property type="evidence" value="ECO:0007669"/>
    <property type="project" value="UniProtKB-KW"/>
</dbReference>
<gene>
    <name evidence="7" type="ORF">FHX73_116</name>
</gene>
<dbReference type="EMBL" id="VIWT01000001">
    <property type="protein sequence ID" value="TWF96242.1"/>
    <property type="molecule type" value="Genomic_DNA"/>
</dbReference>
<dbReference type="InterPro" id="IPR038658">
    <property type="entry name" value="SsgB_sf"/>
</dbReference>
<keyword evidence="5" id="KW-0717">Septation</keyword>
<dbReference type="GO" id="GO:0030428">
    <property type="term" value="C:cell septum"/>
    <property type="evidence" value="ECO:0007669"/>
    <property type="project" value="UniProtKB-SubCell"/>
</dbReference>
<dbReference type="RefSeq" id="WP_145902627.1">
    <property type="nucleotide sequence ID" value="NZ_BAAAMZ010000020.1"/>
</dbReference>
<reference evidence="7 8" key="1">
    <citation type="submission" date="2019-06" db="EMBL/GenBank/DDBJ databases">
        <title>Sequencing the genomes of 1000 actinobacteria strains.</title>
        <authorList>
            <person name="Klenk H.-P."/>
        </authorList>
    </citation>
    <scope>NUCLEOTIDE SEQUENCE [LARGE SCALE GENOMIC DNA]</scope>
    <source>
        <strain evidence="7 8">DSM 44826</strain>
    </source>
</reference>
<sequence length="152" mass="16356">MSGDEATVAVTAEVAVELLVPGQDERIPLRSTWAYHSYDPLAVRVDFLLPLGAPERWTFARELLAEGLDAPAGDGDVVLEPEADLDHVLVLLRGADGAAAVLRAEEQGLRDFLDRSYARVPSGGEQCAAALDHWLGAVLDTGEREHDQGIDD</sequence>
<evidence type="ECO:0000256" key="2">
    <source>
        <dbReference type="ARBA" id="ARBA00009323"/>
    </source>
</evidence>
<dbReference type="InterPro" id="IPR006776">
    <property type="entry name" value="SsgB"/>
</dbReference>
<evidence type="ECO:0000313" key="8">
    <source>
        <dbReference type="Proteomes" id="UP000317940"/>
    </source>
</evidence>
<evidence type="ECO:0000256" key="5">
    <source>
        <dbReference type="ARBA" id="ARBA00023210"/>
    </source>
</evidence>
<dbReference type="Pfam" id="PF04686">
    <property type="entry name" value="SsgA"/>
    <property type="match status" value="1"/>
</dbReference>
<comment type="similarity">
    <text evidence="2">Belongs to the SsgA family.</text>
</comment>
<dbReference type="OrthoDB" id="3853096at2"/>
<accession>A0A561UA58</accession>
<evidence type="ECO:0000256" key="1">
    <source>
        <dbReference type="ARBA" id="ARBA00004431"/>
    </source>
</evidence>
<keyword evidence="3 7" id="KW-0132">Cell division</keyword>
<keyword evidence="4" id="KW-0749">Sporulation</keyword>
<evidence type="ECO:0000313" key="7">
    <source>
        <dbReference type="EMBL" id="TWF96242.1"/>
    </source>
</evidence>
<dbReference type="AlphaFoldDB" id="A0A561UA58"/>
<dbReference type="Proteomes" id="UP000317940">
    <property type="component" value="Unassembled WGS sequence"/>
</dbReference>
<comment type="caution">
    <text evidence="7">The sequence shown here is derived from an EMBL/GenBank/DDBJ whole genome shotgun (WGS) entry which is preliminary data.</text>
</comment>
<evidence type="ECO:0000256" key="6">
    <source>
        <dbReference type="ARBA" id="ARBA00023306"/>
    </source>
</evidence>
<evidence type="ECO:0000256" key="3">
    <source>
        <dbReference type="ARBA" id="ARBA00022618"/>
    </source>
</evidence>
<dbReference type="Gene3D" id="2.30.31.20">
    <property type="entry name" value="Sporulation-specific cell division protein SsgB"/>
    <property type="match status" value="1"/>
</dbReference>
<organism evidence="7 8">
    <name type="scientific">Kitasatospora viridis</name>
    <dbReference type="NCBI Taxonomy" id="281105"/>
    <lineage>
        <taxon>Bacteria</taxon>
        <taxon>Bacillati</taxon>
        <taxon>Actinomycetota</taxon>
        <taxon>Actinomycetes</taxon>
        <taxon>Kitasatosporales</taxon>
        <taxon>Streptomycetaceae</taxon>
        <taxon>Kitasatospora</taxon>
    </lineage>
</organism>
<name>A0A561UA58_9ACTN</name>